<reference evidence="2 3" key="2">
    <citation type="submission" date="2017-10" db="EMBL/GenBank/DDBJ databases">
        <title>Extensive intraspecific genome diversity in a model arbuscular mycorrhizal fungus.</title>
        <authorList>
            <person name="Chen E.C.H."/>
            <person name="Morin E."/>
            <person name="Baudet D."/>
            <person name="Noel J."/>
            <person name="Ndikumana S."/>
            <person name="Charron P."/>
            <person name="St-Onge C."/>
            <person name="Giorgi J."/>
            <person name="Grigoriev I.V."/>
            <person name="Roux C."/>
            <person name="Martin F.M."/>
            <person name="Corradi N."/>
        </authorList>
    </citation>
    <scope>NUCLEOTIDE SEQUENCE [LARGE SCALE GENOMIC DNA]</scope>
    <source>
        <strain evidence="2 3">C2</strain>
    </source>
</reference>
<protein>
    <submittedName>
        <fullName evidence="2">Uncharacterized protein</fullName>
    </submittedName>
</protein>
<evidence type="ECO:0000256" key="1">
    <source>
        <dbReference type="SAM" id="MobiDB-lite"/>
    </source>
</evidence>
<feature type="region of interest" description="Disordered" evidence="1">
    <location>
        <begin position="50"/>
        <end position="126"/>
    </location>
</feature>
<proteinExistence type="predicted"/>
<feature type="compositionally biased region" description="Low complexity" evidence="1">
    <location>
        <begin position="50"/>
        <end position="66"/>
    </location>
</feature>
<evidence type="ECO:0000313" key="3">
    <source>
        <dbReference type="Proteomes" id="UP000233469"/>
    </source>
</evidence>
<gene>
    <name evidence="2" type="ORF">RhiirC2_847132</name>
</gene>
<comment type="caution">
    <text evidence="2">The sequence shown here is derived from an EMBL/GenBank/DDBJ whole genome shotgun (WGS) entry which is preliminary data.</text>
</comment>
<dbReference type="AlphaFoldDB" id="A0A2N1NJQ1"/>
<dbReference type="Proteomes" id="UP000233469">
    <property type="component" value="Unassembled WGS sequence"/>
</dbReference>
<accession>A0A2N1NJQ1</accession>
<reference evidence="2 3" key="1">
    <citation type="submission" date="2016-04" db="EMBL/GenBank/DDBJ databases">
        <title>Genome analyses suggest a sexual origin of heterokaryosis in a supposedly ancient asexual fungus.</title>
        <authorList>
            <person name="Ropars J."/>
            <person name="Sedzielewska K."/>
            <person name="Noel J."/>
            <person name="Charron P."/>
            <person name="Farinelli L."/>
            <person name="Marton T."/>
            <person name="Kruger M."/>
            <person name="Pelin A."/>
            <person name="Brachmann A."/>
            <person name="Corradi N."/>
        </authorList>
    </citation>
    <scope>NUCLEOTIDE SEQUENCE [LARGE SCALE GENOMIC DNA]</scope>
    <source>
        <strain evidence="2 3">C2</strain>
    </source>
</reference>
<dbReference type="VEuPathDB" id="FungiDB:FUN_022305"/>
<organism evidence="2 3">
    <name type="scientific">Rhizophagus irregularis</name>
    <dbReference type="NCBI Taxonomy" id="588596"/>
    <lineage>
        <taxon>Eukaryota</taxon>
        <taxon>Fungi</taxon>
        <taxon>Fungi incertae sedis</taxon>
        <taxon>Mucoromycota</taxon>
        <taxon>Glomeromycotina</taxon>
        <taxon>Glomeromycetes</taxon>
        <taxon>Glomerales</taxon>
        <taxon>Glomeraceae</taxon>
        <taxon>Rhizophagus</taxon>
    </lineage>
</organism>
<feature type="region of interest" description="Disordered" evidence="1">
    <location>
        <begin position="1"/>
        <end position="33"/>
    </location>
</feature>
<dbReference type="EMBL" id="LLXL01000327">
    <property type="protein sequence ID" value="PKK74079.1"/>
    <property type="molecule type" value="Genomic_DNA"/>
</dbReference>
<evidence type="ECO:0000313" key="2">
    <source>
        <dbReference type="EMBL" id="PKK74079.1"/>
    </source>
</evidence>
<sequence length="140" mass="15172">MSPYNYLRNRPHSSGQQPQGQPPLLPPTSTRSSSITQYTTLYTTIPFSYHSQPSSSSDYSSSLPHSVPIQHQPIPPCSTAPVMSIPQLLSGDPSEDLDYSYSKSQNGSGAYDEYSRRSAVAQTKTSALATKTDELGLGND</sequence>
<name>A0A2N1NJQ1_9GLOM</name>